<sequence>MSLDSYRNSKILKQKELSKLTSDKAKEFIKLSELNKKINSSSDAIKRTKNISTINTKLREIERYNKDIATTNKKIAEIESKIVRKEKEIFDYQTKIDKEQTSLDKKRKNESEKIIKEQKRSLDNINSTLKHHDNLHLNTINEINNLKNIPEKITVLFLASNPIDQMQLRLDEEARAISEMIKKAKHRDSVKLESCWALQPMDLLQALNDYKPTIVHFSGHGSNQDEIVFQSHNGTAKLVSKEALVQTMMASSENIRLVFFNTCYSRNQAEDVSQFVDATIGMNTSIGDEAARIFSSQFYSSIGFGYSVKKSFEQAKALLMMEGINEENTPQLFVKEGLNSDEIILVQP</sequence>
<keyword evidence="1" id="KW-0175">Coiled coil</keyword>
<dbReference type="AlphaFoldDB" id="A0AAD0YB87"/>
<protein>
    <submittedName>
        <fullName evidence="3">CHAT domain-containing protein</fullName>
    </submittedName>
</protein>
<evidence type="ECO:0000259" key="2">
    <source>
        <dbReference type="Pfam" id="PF12770"/>
    </source>
</evidence>
<evidence type="ECO:0000313" key="5">
    <source>
        <dbReference type="Proteomes" id="UP000274073"/>
    </source>
</evidence>
<evidence type="ECO:0000313" key="4">
    <source>
        <dbReference type="EMBL" id="AZA94728.1"/>
    </source>
</evidence>
<proteinExistence type="predicted"/>
<reference evidence="5 6" key="1">
    <citation type="submission" date="2018-11" db="EMBL/GenBank/DDBJ databases">
        <title>Proposal to divide the Flavobacteriaceae and reorganize its genera based on Amino Acid Identity values calculated from whole genome sequences.</title>
        <authorList>
            <person name="Nicholson A.C."/>
            <person name="Gulvik C.A."/>
            <person name="Whitney A.M."/>
            <person name="Humrighouse B.W."/>
            <person name="Bell M."/>
            <person name="Holmes B."/>
            <person name="Steigerwalt A.G."/>
            <person name="Villarma A."/>
            <person name="Sheth M."/>
            <person name="Batra D."/>
            <person name="Pryor J."/>
            <person name="Bernardet J.-F."/>
            <person name="Hugo C."/>
            <person name="Kampfer P."/>
            <person name="Newman J."/>
            <person name="McQuiston J.R."/>
        </authorList>
    </citation>
    <scope>NUCLEOTIDE SEQUENCE [LARGE SCALE GENOMIC DNA]</scope>
    <source>
        <strain evidence="3 5">G0207</strain>
        <strain evidence="4 6">H5143</strain>
    </source>
</reference>
<organism evidence="3 5">
    <name type="scientific">Chryseobacterium shandongense</name>
    <dbReference type="NCBI Taxonomy" id="1493872"/>
    <lineage>
        <taxon>Bacteria</taxon>
        <taxon>Pseudomonadati</taxon>
        <taxon>Bacteroidota</taxon>
        <taxon>Flavobacteriia</taxon>
        <taxon>Flavobacteriales</taxon>
        <taxon>Weeksellaceae</taxon>
        <taxon>Chryseobacterium group</taxon>
        <taxon>Chryseobacterium</taxon>
    </lineage>
</organism>
<keyword evidence="6" id="KW-1185">Reference proteome</keyword>
<evidence type="ECO:0000256" key="1">
    <source>
        <dbReference type="SAM" id="Coils"/>
    </source>
</evidence>
<dbReference type="Proteomes" id="UP000281741">
    <property type="component" value="Chromosome"/>
</dbReference>
<name>A0AAD0YB87_9FLAO</name>
<dbReference type="Proteomes" id="UP000274073">
    <property type="component" value="Chromosome"/>
</dbReference>
<feature type="coiled-coil region" evidence="1">
    <location>
        <begin position="54"/>
        <end position="95"/>
    </location>
</feature>
<evidence type="ECO:0000313" key="3">
    <source>
        <dbReference type="EMBL" id="AZA86317.1"/>
    </source>
</evidence>
<dbReference type="EMBL" id="CP033912">
    <property type="protein sequence ID" value="AZA94728.1"/>
    <property type="molecule type" value="Genomic_DNA"/>
</dbReference>
<feature type="domain" description="CHAT" evidence="2">
    <location>
        <begin position="172"/>
        <end position="316"/>
    </location>
</feature>
<gene>
    <name evidence="3" type="ORF">EG349_05700</name>
    <name evidence="4" type="ORF">EG353_03720</name>
</gene>
<dbReference type="RefSeq" id="WP_123853969.1">
    <property type="nucleotide sequence ID" value="NZ_CP033912.1"/>
</dbReference>
<dbReference type="Pfam" id="PF12770">
    <property type="entry name" value="CHAT"/>
    <property type="match status" value="1"/>
</dbReference>
<accession>A0AAD0YB87</accession>
<dbReference type="InterPro" id="IPR024983">
    <property type="entry name" value="CHAT_dom"/>
</dbReference>
<evidence type="ECO:0000313" key="6">
    <source>
        <dbReference type="Proteomes" id="UP000281741"/>
    </source>
</evidence>
<dbReference type="EMBL" id="CP033915">
    <property type="protein sequence ID" value="AZA86317.1"/>
    <property type="molecule type" value="Genomic_DNA"/>
</dbReference>